<evidence type="ECO:0008006" key="8">
    <source>
        <dbReference type="Google" id="ProtNLM"/>
    </source>
</evidence>
<keyword evidence="7" id="KW-1185">Reference proteome</keyword>
<feature type="compositionally biased region" description="Basic and acidic residues" evidence="5">
    <location>
        <begin position="30"/>
        <end position="50"/>
    </location>
</feature>
<comment type="similarity">
    <text evidence="2">Belongs to the HMGN family.</text>
</comment>
<dbReference type="GO" id="GO:0005634">
    <property type="term" value="C:nucleus"/>
    <property type="evidence" value="ECO:0007669"/>
    <property type="project" value="UniProtKB-SubCell"/>
</dbReference>
<dbReference type="PANTHER" id="PTHR23087:SF12">
    <property type="entry name" value="NON-HISTONE CHROMOSOMAL PROTEIN HMG-14"/>
    <property type="match status" value="1"/>
</dbReference>
<evidence type="ECO:0000256" key="3">
    <source>
        <dbReference type="ARBA" id="ARBA00023125"/>
    </source>
</evidence>
<organism evidence="6 7">
    <name type="scientific">Theropithecus gelada</name>
    <name type="common">Gelada baboon</name>
    <dbReference type="NCBI Taxonomy" id="9565"/>
    <lineage>
        <taxon>Eukaryota</taxon>
        <taxon>Metazoa</taxon>
        <taxon>Chordata</taxon>
        <taxon>Craniata</taxon>
        <taxon>Vertebrata</taxon>
        <taxon>Euteleostomi</taxon>
        <taxon>Mammalia</taxon>
        <taxon>Eutheria</taxon>
        <taxon>Euarchontoglires</taxon>
        <taxon>Primates</taxon>
        <taxon>Haplorrhini</taxon>
        <taxon>Catarrhini</taxon>
        <taxon>Cercopithecidae</taxon>
        <taxon>Cercopithecinae</taxon>
        <taxon>Theropithecus</taxon>
    </lineage>
</organism>
<sequence>MPKRKVSSTYGAAKEEPKRRLAQLSAKPPAKVEVKPKKAAAKDKSSDKKMQTKGKRGAKGKQAEVANQEIKQDLPAENSETKTEESPASLMKQERRKPSLMNTIQVLSVVSVSLLV</sequence>
<dbReference type="GO" id="GO:0031492">
    <property type="term" value="F:nucleosomal DNA binding"/>
    <property type="evidence" value="ECO:0007669"/>
    <property type="project" value="InterPro"/>
</dbReference>
<evidence type="ECO:0000256" key="2">
    <source>
        <dbReference type="ARBA" id="ARBA00007696"/>
    </source>
</evidence>
<dbReference type="PRINTS" id="PR00925">
    <property type="entry name" value="NONHISHMG17"/>
</dbReference>
<dbReference type="SMART" id="SM00527">
    <property type="entry name" value="HMG17"/>
    <property type="match status" value="1"/>
</dbReference>
<evidence type="ECO:0000256" key="4">
    <source>
        <dbReference type="ARBA" id="ARBA00023242"/>
    </source>
</evidence>
<evidence type="ECO:0000256" key="1">
    <source>
        <dbReference type="ARBA" id="ARBA00004123"/>
    </source>
</evidence>
<evidence type="ECO:0000313" key="6">
    <source>
        <dbReference type="Ensembl" id="ENSTGEP00000026039.1"/>
    </source>
</evidence>
<dbReference type="GO" id="GO:0000785">
    <property type="term" value="C:chromatin"/>
    <property type="evidence" value="ECO:0007669"/>
    <property type="project" value="InterPro"/>
</dbReference>
<dbReference type="GO" id="GO:0006325">
    <property type="term" value="P:chromatin organization"/>
    <property type="evidence" value="ECO:0007669"/>
    <property type="project" value="TreeGrafter"/>
</dbReference>
<dbReference type="Pfam" id="PF01101">
    <property type="entry name" value="HMG14_17"/>
    <property type="match status" value="1"/>
</dbReference>
<keyword evidence="4" id="KW-0539">Nucleus</keyword>
<name>A0A8D2FVL3_THEGE</name>
<dbReference type="InterPro" id="IPR000079">
    <property type="entry name" value="HMGN_fam"/>
</dbReference>
<feature type="compositionally biased region" description="Basic and acidic residues" evidence="5">
    <location>
        <begin position="70"/>
        <end position="85"/>
    </location>
</feature>
<accession>A0A8D2FVL3</accession>
<protein>
    <recommendedName>
        <fullName evidence="8">High mobility group nucleosome-binding domain-containing protein 3</fullName>
    </recommendedName>
</protein>
<comment type="subcellular location">
    <subcellularLocation>
        <location evidence="1">Nucleus</location>
    </subcellularLocation>
</comment>
<reference evidence="6" key="1">
    <citation type="submission" date="2018-05" db="EMBL/GenBank/DDBJ databases">
        <title>Whole genome of Theropithecus gelada.</title>
        <authorList>
            <person name="Chiou K.L."/>
            <person name="Snyder-Mackler N."/>
        </authorList>
    </citation>
    <scope>NUCLEOTIDE SEQUENCE [LARGE SCALE GENOMIC DNA]</scope>
</reference>
<dbReference type="Proteomes" id="UP000694411">
    <property type="component" value="Chromosome 7a"/>
</dbReference>
<reference evidence="6" key="3">
    <citation type="submission" date="2025-09" db="UniProtKB">
        <authorList>
            <consortium name="Ensembl"/>
        </authorList>
    </citation>
    <scope>IDENTIFICATION</scope>
</reference>
<dbReference type="PANTHER" id="PTHR23087">
    <property type="entry name" value="NONHISTONE CHROMOSOMAL PROTEIN HMG"/>
    <property type="match status" value="1"/>
</dbReference>
<dbReference type="Ensembl" id="ENSTGET00000031003.1">
    <property type="protein sequence ID" value="ENSTGEP00000026039.1"/>
    <property type="gene ID" value="ENSTGEG00000020983.1"/>
</dbReference>
<evidence type="ECO:0000313" key="7">
    <source>
        <dbReference type="Proteomes" id="UP000694411"/>
    </source>
</evidence>
<evidence type="ECO:0000256" key="5">
    <source>
        <dbReference type="SAM" id="MobiDB-lite"/>
    </source>
</evidence>
<dbReference type="AlphaFoldDB" id="A0A8D2FVL3"/>
<reference evidence="6" key="2">
    <citation type="submission" date="2025-08" db="UniProtKB">
        <authorList>
            <consortium name="Ensembl"/>
        </authorList>
    </citation>
    <scope>IDENTIFICATION</scope>
</reference>
<proteinExistence type="inferred from homology"/>
<keyword evidence="3" id="KW-0238">DNA-binding</keyword>
<feature type="region of interest" description="Disordered" evidence="5">
    <location>
        <begin position="1"/>
        <end position="100"/>
    </location>
</feature>